<gene>
    <name evidence="1" type="ORF">VitviT2T_008949</name>
</gene>
<sequence length="193" mass="21383">MSYIRIPVRPTSHLLRMSHIRNSVRRHPTFSGCLTSGILSADIPPSPDVLHPELCAADVPPSPNVSHLEFCPPTSHLLRMSYIRNSVRLTSHLLRMSHIRNSVRRHLTFSGCLTSGIMSGRRPTFSGCLTSGILSASVPPSLDISHPTPDTGWERRAIQLPRSDMSGSSDSAYPESIQPTIQIHRVAWLVRHS</sequence>
<accession>A0ABY9C4W3</accession>
<dbReference type="EMBL" id="CP126653">
    <property type="protein sequence ID" value="WJZ89754.1"/>
    <property type="molecule type" value="Genomic_DNA"/>
</dbReference>
<proteinExistence type="predicted"/>
<evidence type="ECO:0000313" key="1">
    <source>
        <dbReference type="EMBL" id="WJZ89754.1"/>
    </source>
</evidence>
<dbReference type="Proteomes" id="UP001227230">
    <property type="component" value="Chromosome 6"/>
</dbReference>
<reference evidence="1 2" key="1">
    <citation type="journal article" date="2023" name="Hortic Res">
        <title>The complete reference genome for grapevine (Vitis vinifera L.) genetics and breeding.</title>
        <authorList>
            <person name="Shi X."/>
            <person name="Cao S."/>
            <person name="Wang X."/>
            <person name="Huang S."/>
            <person name="Wang Y."/>
            <person name="Liu Z."/>
            <person name="Liu W."/>
            <person name="Leng X."/>
            <person name="Peng Y."/>
            <person name="Wang N."/>
            <person name="Wang Y."/>
            <person name="Ma Z."/>
            <person name="Xu X."/>
            <person name="Zhang F."/>
            <person name="Xue H."/>
            <person name="Zhong H."/>
            <person name="Wang Y."/>
            <person name="Zhang K."/>
            <person name="Velt A."/>
            <person name="Avia K."/>
            <person name="Holtgrawe D."/>
            <person name="Grimplet J."/>
            <person name="Matus J.T."/>
            <person name="Ware D."/>
            <person name="Wu X."/>
            <person name="Wang H."/>
            <person name="Liu C."/>
            <person name="Fang Y."/>
            <person name="Rustenholz C."/>
            <person name="Cheng Z."/>
            <person name="Xiao H."/>
            <person name="Zhou Y."/>
        </authorList>
    </citation>
    <scope>NUCLEOTIDE SEQUENCE [LARGE SCALE GENOMIC DNA]</scope>
    <source>
        <strain evidence="2">cv. Pinot noir / PN40024</strain>
        <tissue evidence="1">Leaf</tissue>
    </source>
</reference>
<evidence type="ECO:0000313" key="2">
    <source>
        <dbReference type="Proteomes" id="UP001227230"/>
    </source>
</evidence>
<keyword evidence="2" id="KW-1185">Reference proteome</keyword>
<protein>
    <submittedName>
        <fullName evidence="1">Uncharacterized protein</fullName>
    </submittedName>
</protein>
<organism evidence="1 2">
    <name type="scientific">Vitis vinifera</name>
    <name type="common">Grape</name>
    <dbReference type="NCBI Taxonomy" id="29760"/>
    <lineage>
        <taxon>Eukaryota</taxon>
        <taxon>Viridiplantae</taxon>
        <taxon>Streptophyta</taxon>
        <taxon>Embryophyta</taxon>
        <taxon>Tracheophyta</taxon>
        <taxon>Spermatophyta</taxon>
        <taxon>Magnoliopsida</taxon>
        <taxon>eudicotyledons</taxon>
        <taxon>Gunneridae</taxon>
        <taxon>Pentapetalae</taxon>
        <taxon>rosids</taxon>
        <taxon>Vitales</taxon>
        <taxon>Vitaceae</taxon>
        <taxon>Viteae</taxon>
        <taxon>Vitis</taxon>
    </lineage>
</organism>
<name>A0ABY9C4W3_VITVI</name>